<feature type="domain" description="AB hydrolase-1" evidence="1">
    <location>
        <begin position="29"/>
        <end position="130"/>
    </location>
</feature>
<dbReference type="PANTHER" id="PTHR43194">
    <property type="entry name" value="HYDROLASE ALPHA/BETA FOLD FAMILY"/>
    <property type="match status" value="1"/>
</dbReference>
<evidence type="ECO:0000313" key="3">
    <source>
        <dbReference type="Proteomes" id="UP000281955"/>
    </source>
</evidence>
<dbReference type="FunCoup" id="A0A420XND4">
    <property type="interactions" value="128"/>
</dbReference>
<dbReference type="Pfam" id="PF00561">
    <property type="entry name" value="Abhydrolase_1"/>
    <property type="match status" value="1"/>
</dbReference>
<reference evidence="2 3" key="1">
    <citation type="submission" date="2018-10" db="EMBL/GenBank/DDBJ databases">
        <title>Genomic Encyclopedia of Archaeal and Bacterial Type Strains, Phase II (KMG-II): from individual species to whole genera.</title>
        <authorList>
            <person name="Goeker M."/>
        </authorList>
    </citation>
    <scope>NUCLEOTIDE SEQUENCE [LARGE SCALE GENOMIC DNA]</scope>
    <source>
        <strain evidence="2 3">RP-AC37</strain>
    </source>
</reference>
<evidence type="ECO:0000259" key="1">
    <source>
        <dbReference type="Pfam" id="PF00561"/>
    </source>
</evidence>
<dbReference type="SUPFAM" id="SSF53474">
    <property type="entry name" value="alpha/beta-Hydrolases"/>
    <property type="match status" value="1"/>
</dbReference>
<keyword evidence="3" id="KW-1185">Reference proteome</keyword>
<dbReference type="InterPro" id="IPR029058">
    <property type="entry name" value="AB_hydrolase_fold"/>
</dbReference>
<accession>A0A420XND4</accession>
<name>A0A420XND4_9ACTN</name>
<dbReference type="AlphaFoldDB" id="A0A420XND4"/>
<dbReference type="InterPro" id="IPR050228">
    <property type="entry name" value="Carboxylesterase_BioH"/>
</dbReference>
<comment type="caution">
    <text evidence="2">The sequence shown here is derived from an EMBL/GenBank/DDBJ whole genome shotgun (WGS) entry which is preliminary data.</text>
</comment>
<dbReference type="GO" id="GO:0016787">
    <property type="term" value="F:hydrolase activity"/>
    <property type="evidence" value="ECO:0007669"/>
    <property type="project" value="UniProtKB-KW"/>
</dbReference>
<dbReference type="InParanoid" id="A0A420XND4"/>
<protein>
    <submittedName>
        <fullName evidence="2">Alpha/beta hydrolase family protein</fullName>
    </submittedName>
</protein>
<proteinExistence type="predicted"/>
<sequence>MVERTRVVAGEVTLAVKTWRTRAESPRRTVVLLPATAETADDWDVVAAALVDTRTVHAVDLRGHGGSDWPGTYSVRLLAADVAALLPRLSAEPVDLVAHSLGGLVALAATASRPELVRRLVLEDVGLLRPRTPAPPSRPPGELAFDWRVVEQVRPEVDDPDPRWRQVVATVPAPTLVIGGGASSSIPQEQVADLVGAMPDARLVTIDAGHLVHEHQPQAFIETLRGFLDGPLPHVLA</sequence>
<evidence type="ECO:0000313" key="2">
    <source>
        <dbReference type="EMBL" id="RKS72786.1"/>
    </source>
</evidence>
<dbReference type="PRINTS" id="PR00111">
    <property type="entry name" value="ABHYDROLASE"/>
</dbReference>
<dbReference type="OrthoDB" id="63519at2"/>
<dbReference type="InterPro" id="IPR000073">
    <property type="entry name" value="AB_hydrolase_1"/>
</dbReference>
<dbReference type="PANTHER" id="PTHR43194:SF2">
    <property type="entry name" value="PEROXISOMAL MEMBRANE PROTEIN LPX1"/>
    <property type="match status" value="1"/>
</dbReference>
<organism evidence="2 3">
    <name type="scientific">Motilibacter peucedani</name>
    <dbReference type="NCBI Taxonomy" id="598650"/>
    <lineage>
        <taxon>Bacteria</taxon>
        <taxon>Bacillati</taxon>
        <taxon>Actinomycetota</taxon>
        <taxon>Actinomycetes</taxon>
        <taxon>Motilibacterales</taxon>
        <taxon>Motilibacteraceae</taxon>
        <taxon>Motilibacter</taxon>
    </lineage>
</organism>
<dbReference type="EMBL" id="RBWV01000013">
    <property type="protein sequence ID" value="RKS72786.1"/>
    <property type="molecule type" value="Genomic_DNA"/>
</dbReference>
<dbReference type="Proteomes" id="UP000281955">
    <property type="component" value="Unassembled WGS sequence"/>
</dbReference>
<dbReference type="Gene3D" id="3.40.50.1820">
    <property type="entry name" value="alpha/beta hydrolase"/>
    <property type="match status" value="2"/>
</dbReference>
<keyword evidence="2" id="KW-0378">Hydrolase</keyword>
<gene>
    <name evidence="2" type="ORF">CLV35_3037</name>
</gene>
<dbReference type="RefSeq" id="WP_121194283.1">
    <property type="nucleotide sequence ID" value="NZ_RBWV01000013.1"/>
</dbReference>